<evidence type="ECO:0000313" key="2">
    <source>
        <dbReference type="EMBL" id="CUR62339.1"/>
    </source>
</evidence>
<reference evidence="2" key="1">
    <citation type="submission" date="2015-08" db="EMBL/GenBank/DDBJ databases">
        <authorList>
            <person name="Babu N.S."/>
            <person name="Beckwith C.J."/>
            <person name="Beseler K.G."/>
            <person name="Brison A."/>
            <person name="Carone J.V."/>
            <person name="Caskin T.P."/>
            <person name="Diamond M."/>
            <person name="Durham M.E."/>
            <person name="Foxe J.M."/>
            <person name="Go M."/>
            <person name="Henderson B.A."/>
            <person name="Jones I.B."/>
            <person name="McGettigan J.A."/>
            <person name="Micheletti S.J."/>
            <person name="Nasrallah M.E."/>
            <person name="Ortiz D."/>
            <person name="Piller C.R."/>
            <person name="Privatt S.R."/>
            <person name="Schneider S.L."/>
            <person name="Sharp S."/>
            <person name="Smith T.C."/>
            <person name="Stanton J.D."/>
            <person name="Ullery H.E."/>
            <person name="Wilson R.J."/>
            <person name="Serrano M.G."/>
            <person name="Buck G."/>
            <person name="Lee V."/>
            <person name="Wang Y."/>
            <person name="Carvalho R."/>
            <person name="Voegtly L."/>
            <person name="Shi R."/>
            <person name="Duckworth R."/>
            <person name="Johnson A."/>
            <person name="Loviza R."/>
            <person name="Walstead R."/>
            <person name="Shah Z."/>
            <person name="Kiflezghi M."/>
            <person name="Wade K."/>
            <person name="Ball S.L."/>
            <person name="Bradley K.W."/>
            <person name="Asai D.J."/>
            <person name="Bowman C.A."/>
            <person name="Russell D.A."/>
            <person name="Pope W.H."/>
            <person name="Jacobs-Sera D."/>
            <person name="Hendrix R.W."/>
            <person name="Hatfull G.F."/>
        </authorList>
    </citation>
    <scope>NUCLEOTIDE SEQUENCE</scope>
</reference>
<gene>
    <name evidence="2" type="ORF">NOCA170285</name>
</gene>
<feature type="compositionally biased region" description="Acidic residues" evidence="1">
    <location>
        <begin position="36"/>
        <end position="49"/>
    </location>
</feature>
<dbReference type="EMBL" id="CZKB01000027">
    <property type="protein sequence ID" value="CUR62339.1"/>
    <property type="molecule type" value="Genomic_DNA"/>
</dbReference>
<feature type="compositionally biased region" description="Pro residues" evidence="1">
    <location>
        <begin position="12"/>
        <end position="22"/>
    </location>
</feature>
<name>A0A2P2CK46_9ZZZZ</name>
<dbReference type="AlphaFoldDB" id="A0A2P2CK46"/>
<evidence type="ECO:0000256" key="1">
    <source>
        <dbReference type="SAM" id="MobiDB-lite"/>
    </source>
</evidence>
<feature type="region of interest" description="Disordered" evidence="1">
    <location>
        <begin position="1"/>
        <end position="75"/>
    </location>
</feature>
<protein>
    <submittedName>
        <fullName evidence="2">Uncharacterized protein</fullName>
    </submittedName>
</protein>
<sequence length="92" mass="9341">MIGSSAKYAPATVPPPTSPVPAPLGASTEDGGAEVPLDDGAADVDDSDASEAGGWEGAVGISEPRPRPSPRRGGLAFMRCPREVVRRSGARE</sequence>
<organism evidence="2">
    <name type="scientific">metagenome</name>
    <dbReference type="NCBI Taxonomy" id="256318"/>
    <lineage>
        <taxon>unclassified sequences</taxon>
        <taxon>metagenomes</taxon>
    </lineage>
</organism>
<accession>A0A2P2CK46</accession>
<proteinExistence type="predicted"/>